<keyword evidence="5" id="KW-1185">Reference proteome</keyword>
<dbReference type="PANTHER" id="PTHR47642:SF5">
    <property type="entry name" value="ATP-DEPENDENT DNA HELICASE"/>
    <property type="match status" value="1"/>
</dbReference>
<feature type="region of interest" description="Disordered" evidence="2">
    <location>
        <begin position="42"/>
        <end position="159"/>
    </location>
</feature>
<keyword evidence="1" id="KW-0234">DNA repair</keyword>
<keyword evidence="1" id="KW-0233">DNA recombination</keyword>
<dbReference type="GO" id="GO:0006310">
    <property type="term" value="P:DNA recombination"/>
    <property type="evidence" value="ECO:0007669"/>
    <property type="project" value="UniProtKB-KW"/>
</dbReference>
<dbReference type="PANTHER" id="PTHR47642">
    <property type="entry name" value="ATP-DEPENDENT DNA HELICASE"/>
    <property type="match status" value="1"/>
</dbReference>
<dbReference type="InterPro" id="IPR010285">
    <property type="entry name" value="DNA_helicase_pif1-like_DEAD"/>
</dbReference>
<dbReference type="EC" id="5.6.2.3" evidence="1"/>
<evidence type="ECO:0000259" key="3">
    <source>
        <dbReference type="Pfam" id="PF05970"/>
    </source>
</evidence>
<evidence type="ECO:0000313" key="4">
    <source>
        <dbReference type="EMBL" id="PNH02181.1"/>
    </source>
</evidence>
<comment type="similarity">
    <text evidence="1">Belongs to the helicase family.</text>
</comment>
<evidence type="ECO:0000313" key="5">
    <source>
        <dbReference type="Proteomes" id="UP000236333"/>
    </source>
</evidence>
<comment type="catalytic activity">
    <reaction evidence="1">
        <text>ATP + H2O = ADP + phosphate + H(+)</text>
        <dbReference type="Rhea" id="RHEA:13065"/>
        <dbReference type="ChEBI" id="CHEBI:15377"/>
        <dbReference type="ChEBI" id="CHEBI:15378"/>
        <dbReference type="ChEBI" id="CHEBI:30616"/>
        <dbReference type="ChEBI" id="CHEBI:43474"/>
        <dbReference type="ChEBI" id="CHEBI:456216"/>
        <dbReference type="EC" id="5.6.2.3"/>
    </reaction>
</comment>
<name>A0A2J7ZPK0_9CHLO</name>
<reference evidence="4 5" key="1">
    <citation type="journal article" date="2017" name="Mol. Biol. Evol.">
        <title>The 4-celled Tetrabaena socialis nuclear genome reveals the essential components for genetic control of cell number at the origin of multicellularity in the volvocine lineage.</title>
        <authorList>
            <person name="Featherston J."/>
            <person name="Arakaki Y."/>
            <person name="Hanschen E.R."/>
            <person name="Ferris P.J."/>
            <person name="Michod R.E."/>
            <person name="Olson B.J.S.C."/>
            <person name="Nozaki H."/>
            <person name="Durand P.M."/>
        </authorList>
    </citation>
    <scope>NUCLEOTIDE SEQUENCE [LARGE SCALE GENOMIC DNA]</scope>
    <source>
        <strain evidence="4 5">NIES-571</strain>
    </source>
</reference>
<dbReference type="InterPro" id="IPR051055">
    <property type="entry name" value="PIF1_helicase"/>
</dbReference>
<protein>
    <recommendedName>
        <fullName evidence="1">ATP-dependent DNA helicase</fullName>
        <ecNumber evidence="1">5.6.2.3</ecNumber>
    </recommendedName>
</protein>
<dbReference type="GO" id="GO:0005524">
    <property type="term" value="F:ATP binding"/>
    <property type="evidence" value="ECO:0007669"/>
    <property type="project" value="UniProtKB-KW"/>
</dbReference>
<dbReference type="OrthoDB" id="508102at2759"/>
<dbReference type="EMBL" id="PGGS01000705">
    <property type="protein sequence ID" value="PNH02181.1"/>
    <property type="molecule type" value="Genomic_DNA"/>
</dbReference>
<organism evidence="4 5">
    <name type="scientific">Tetrabaena socialis</name>
    <dbReference type="NCBI Taxonomy" id="47790"/>
    <lineage>
        <taxon>Eukaryota</taxon>
        <taxon>Viridiplantae</taxon>
        <taxon>Chlorophyta</taxon>
        <taxon>core chlorophytes</taxon>
        <taxon>Chlorophyceae</taxon>
        <taxon>CS clade</taxon>
        <taxon>Chlamydomonadales</taxon>
        <taxon>Tetrabaenaceae</taxon>
        <taxon>Tetrabaena</taxon>
    </lineage>
</organism>
<dbReference type="SUPFAM" id="SSF52540">
    <property type="entry name" value="P-loop containing nucleoside triphosphate hydrolases"/>
    <property type="match status" value="1"/>
</dbReference>
<evidence type="ECO:0000256" key="2">
    <source>
        <dbReference type="SAM" id="MobiDB-lite"/>
    </source>
</evidence>
<sequence>MLARFLPVVGPAAPGPRTRPPLRRVAFAPAVQPRRVSCHISRAYESASTAQAARPKRRSSSRQSTPDPEAELEPSANIPEAELEPSANAPEAELEPSANTPETELDPSANTPAAELEPSANTPEAGLEPPAEGPAPPEPARSGPEPAQPQAPAFTPSPEQQRAINAVLEGRNLFLTGCAGTGKSATFSALRKELVRKYGSKEEFERRVAVVAMTGLASTLVGGVTIHSLLKLKCLATFEDLTNMTQNRDVIALLYDLETLMVDEAGMMSAELLQGLDAGLTVARMEKARRHAQANEFNECQWKSLRTAAQSAGSAGEAEAEDELWAEK</sequence>
<dbReference type="Proteomes" id="UP000236333">
    <property type="component" value="Unassembled WGS sequence"/>
</dbReference>
<keyword evidence="1" id="KW-0347">Helicase</keyword>
<dbReference type="Gene3D" id="3.40.50.300">
    <property type="entry name" value="P-loop containing nucleotide triphosphate hydrolases"/>
    <property type="match status" value="1"/>
</dbReference>
<accession>A0A2J7ZPK0</accession>
<dbReference type="AlphaFoldDB" id="A0A2J7ZPK0"/>
<keyword evidence="1" id="KW-0547">Nucleotide-binding</keyword>
<evidence type="ECO:0000256" key="1">
    <source>
        <dbReference type="RuleBase" id="RU363044"/>
    </source>
</evidence>
<comment type="cofactor">
    <cofactor evidence="1">
        <name>Mg(2+)</name>
        <dbReference type="ChEBI" id="CHEBI:18420"/>
    </cofactor>
</comment>
<dbReference type="GO" id="GO:0006281">
    <property type="term" value="P:DNA repair"/>
    <property type="evidence" value="ECO:0007669"/>
    <property type="project" value="UniProtKB-KW"/>
</dbReference>
<keyword evidence="1" id="KW-0067">ATP-binding</keyword>
<comment type="caution">
    <text evidence="4">The sequence shown here is derived from an EMBL/GenBank/DDBJ whole genome shotgun (WGS) entry which is preliminary data.</text>
</comment>
<proteinExistence type="inferred from homology"/>
<keyword evidence="1" id="KW-0227">DNA damage</keyword>
<feature type="domain" description="DNA helicase Pif1-like DEAD-box helicase" evidence="3">
    <location>
        <begin position="159"/>
        <end position="282"/>
    </location>
</feature>
<keyword evidence="1" id="KW-0378">Hydrolase</keyword>
<dbReference type="GO" id="GO:0000723">
    <property type="term" value="P:telomere maintenance"/>
    <property type="evidence" value="ECO:0007669"/>
    <property type="project" value="InterPro"/>
</dbReference>
<dbReference type="GO" id="GO:0043139">
    <property type="term" value="F:5'-3' DNA helicase activity"/>
    <property type="evidence" value="ECO:0007669"/>
    <property type="project" value="UniProtKB-EC"/>
</dbReference>
<dbReference type="Pfam" id="PF05970">
    <property type="entry name" value="PIF1"/>
    <property type="match status" value="1"/>
</dbReference>
<dbReference type="GO" id="GO:0016887">
    <property type="term" value="F:ATP hydrolysis activity"/>
    <property type="evidence" value="ECO:0007669"/>
    <property type="project" value="RHEA"/>
</dbReference>
<gene>
    <name evidence="4" type="ORF">TSOC_011863</name>
</gene>
<dbReference type="InterPro" id="IPR027417">
    <property type="entry name" value="P-loop_NTPase"/>
</dbReference>
<feature type="region of interest" description="Disordered" evidence="2">
    <location>
        <begin position="1"/>
        <end position="24"/>
    </location>
</feature>